<protein>
    <submittedName>
        <fullName evidence="2">Uncharacterized protein</fullName>
    </submittedName>
</protein>
<dbReference type="EMBL" id="JAVXUO010000446">
    <property type="protein sequence ID" value="KAK2991989.1"/>
    <property type="molecule type" value="Genomic_DNA"/>
</dbReference>
<accession>A0AA88RU10</accession>
<feature type="compositionally biased region" description="Basic and acidic residues" evidence="1">
    <location>
        <begin position="56"/>
        <end position="69"/>
    </location>
</feature>
<reference evidence="2" key="1">
    <citation type="submission" date="2022-12" db="EMBL/GenBank/DDBJ databases">
        <title>Draft genome assemblies for two species of Escallonia (Escalloniales).</title>
        <authorList>
            <person name="Chanderbali A."/>
            <person name="Dervinis C."/>
            <person name="Anghel I."/>
            <person name="Soltis D."/>
            <person name="Soltis P."/>
            <person name="Zapata F."/>
        </authorList>
    </citation>
    <scope>NUCLEOTIDE SEQUENCE</scope>
    <source>
        <strain evidence="2">UCBG92.1500</strain>
        <tissue evidence="2">Leaf</tissue>
    </source>
</reference>
<dbReference type="AlphaFoldDB" id="A0AA88RU10"/>
<sequence length="69" mass="7309">MADSNSAPSVPAPAPAPAPLSLELSELKQSLNVEVDQLRSLQEEVKEAEGPPVEIDGEKAQDMPKEDGK</sequence>
<name>A0AA88RU10_9ASTE</name>
<evidence type="ECO:0000313" key="3">
    <source>
        <dbReference type="Proteomes" id="UP001187471"/>
    </source>
</evidence>
<comment type="caution">
    <text evidence="2">The sequence shown here is derived from an EMBL/GenBank/DDBJ whole genome shotgun (WGS) entry which is preliminary data.</text>
</comment>
<proteinExistence type="predicted"/>
<dbReference type="Proteomes" id="UP001187471">
    <property type="component" value="Unassembled WGS sequence"/>
</dbReference>
<feature type="region of interest" description="Disordered" evidence="1">
    <location>
        <begin position="42"/>
        <end position="69"/>
    </location>
</feature>
<gene>
    <name evidence="2" type="ORF">RJ640_014850</name>
</gene>
<organism evidence="2 3">
    <name type="scientific">Escallonia rubra</name>
    <dbReference type="NCBI Taxonomy" id="112253"/>
    <lineage>
        <taxon>Eukaryota</taxon>
        <taxon>Viridiplantae</taxon>
        <taxon>Streptophyta</taxon>
        <taxon>Embryophyta</taxon>
        <taxon>Tracheophyta</taxon>
        <taxon>Spermatophyta</taxon>
        <taxon>Magnoliopsida</taxon>
        <taxon>eudicotyledons</taxon>
        <taxon>Gunneridae</taxon>
        <taxon>Pentapetalae</taxon>
        <taxon>asterids</taxon>
        <taxon>campanulids</taxon>
        <taxon>Escalloniales</taxon>
        <taxon>Escalloniaceae</taxon>
        <taxon>Escallonia</taxon>
    </lineage>
</organism>
<evidence type="ECO:0000256" key="1">
    <source>
        <dbReference type="SAM" id="MobiDB-lite"/>
    </source>
</evidence>
<keyword evidence="3" id="KW-1185">Reference proteome</keyword>
<evidence type="ECO:0000313" key="2">
    <source>
        <dbReference type="EMBL" id="KAK2991989.1"/>
    </source>
</evidence>